<evidence type="ECO:0000313" key="4">
    <source>
        <dbReference type="Proteomes" id="UP000219331"/>
    </source>
</evidence>
<reference evidence="3 4" key="1">
    <citation type="submission" date="2017-08" db="EMBL/GenBank/DDBJ databases">
        <authorList>
            <person name="de Groot N.N."/>
        </authorList>
    </citation>
    <scope>NUCLEOTIDE SEQUENCE [LARGE SCALE GENOMIC DNA]</scope>
    <source>
        <strain evidence="3 4">USBA 352</strain>
    </source>
</reference>
<dbReference type="STRING" id="538381.GCA_001696535_03775"/>
<evidence type="ECO:0000256" key="1">
    <source>
        <dbReference type="PROSITE-ProRule" id="PRU00464"/>
    </source>
</evidence>
<dbReference type="Proteomes" id="UP000219331">
    <property type="component" value="Unassembled WGS sequence"/>
</dbReference>
<dbReference type="InterPro" id="IPR011146">
    <property type="entry name" value="HIT-like"/>
</dbReference>
<name>A0A285SYS4_9HYPH</name>
<gene>
    <name evidence="3" type="ORF">SAMN05421512_107235</name>
</gene>
<dbReference type="Gene3D" id="3.30.428.10">
    <property type="entry name" value="HIT-like"/>
    <property type="match status" value="1"/>
</dbReference>
<dbReference type="PROSITE" id="PS51084">
    <property type="entry name" value="HIT_2"/>
    <property type="match status" value="1"/>
</dbReference>
<sequence length="138" mass="14971">MQPFSLDPRLAADSLAVADLPLSSLRLMRDSRFAWLMLVPRKPDLVELLDLTEEERSQLMREIAFVGEILKAETGCDKLNVGALGNMVAQLHVHVIARFSGDAAWPGPVWGSGTAVPYPAGAAEALALRIAERLPKIA</sequence>
<dbReference type="Pfam" id="PF01230">
    <property type="entry name" value="HIT"/>
    <property type="match status" value="1"/>
</dbReference>
<dbReference type="SUPFAM" id="SSF54197">
    <property type="entry name" value="HIT-like"/>
    <property type="match status" value="1"/>
</dbReference>
<dbReference type="GO" id="GO:0016787">
    <property type="term" value="F:hydrolase activity"/>
    <property type="evidence" value="ECO:0007669"/>
    <property type="project" value="UniProtKB-KW"/>
</dbReference>
<dbReference type="InterPro" id="IPR036265">
    <property type="entry name" value="HIT-like_sf"/>
</dbReference>
<evidence type="ECO:0000259" key="2">
    <source>
        <dbReference type="PROSITE" id="PS51084"/>
    </source>
</evidence>
<keyword evidence="3" id="KW-0378">Hydrolase</keyword>
<protein>
    <submittedName>
        <fullName evidence="3">Diadenosine tetraphosphate (Ap4A) hydrolase</fullName>
    </submittedName>
</protein>
<evidence type="ECO:0000313" key="3">
    <source>
        <dbReference type="EMBL" id="SOC13738.1"/>
    </source>
</evidence>
<keyword evidence="4" id="KW-1185">Reference proteome</keyword>
<dbReference type="OrthoDB" id="9799145at2"/>
<dbReference type="InterPro" id="IPR026026">
    <property type="entry name" value="HIT_Hint"/>
</dbReference>
<dbReference type="PIRSF" id="PIRSF000714">
    <property type="entry name" value="HIT"/>
    <property type="match status" value="1"/>
</dbReference>
<proteinExistence type="predicted"/>
<organism evidence="3 4">
    <name type="scientific">Stappia indica</name>
    <dbReference type="NCBI Taxonomy" id="538381"/>
    <lineage>
        <taxon>Bacteria</taxon>
        <taxon>Pseudomonadati</taxon>
        <taxon>Pseudomonadota</taxon>
        <taxon>Alphaproteobacteria</taxon>
        <taxon>Hyphomicrobiales</taxon>
        <taxon>Stappiaceae</taxon>
        <taxon>Stappia</taxon>
    </lineage>
</organism>
<comment type="caution">
    <text evidence="1">Lacks conserved residue(s) required for the propagation of feature annotation.</text>
</comment>
<feature type="domain" description="HIT" evidence="2">
    <location>
        <begin position="36"/>
        <end position="105"/>
    </location>
</feature>
<accession>A0A285SYS4</accession>
<dbReference type="EMBL" id="OBML01000007">
    <property type="protein sequence ID" value="SOC13738.1"/>
    <property type="molecule type" value="Genomic_DNA"/>
</dbReference>
<dbReference type="RefSeq" id="WP_097175396.1">
    <property type="nucleotide sequence ID" value="NZ_OBML01000007.1"/>
</dbReference>
<dbReference type="AlphaFoldDB" id="A0A285SYS4"/>